<dbReference type="EMBL" id="JAKKDV010000007">
    <property type="protein sequence ID" value="MCF7561683.1"/>
    <property type="molecule type" value="Genomic_DNA"/>
</dbReference>
<comment type="caution">
    <text evidence="1">The sequence shown here is derived from an EMBL/GenBank/DDBJ whole genome shotgun (WGS) entry which is preliminary data.</text>
</comment>
<name>A0ABS9IM76_9FLAO</name>
<proteinExistence type="predicted"/>
<dbReference type="RefSeq" id="WP_237232416.1">
    <property type="nucleotide sequence ID" value="NZ_JAKKDV010000007.1"/>
</dbReference>
<accession>A0ABS9IM76</accession>
<evidence type="ECO:0000313" key="1">
    <source>
        <dbReference type="EMBL" id="MCF7561683.1"/>
    </source>
</evidence>
<keyword evidence="2" id="KW-1185">Reference proteome</keyword>
<sequence>MTFIVVPYFAEFFGREKIKETEFIKANTFFTKFLNRNYVNPELNKVLDKVSIDFEQKHKGIQLIYLDANFPFIDDFPLLPHLSHNDGKKIDLSLVYQLENGAVTNKKPSISGYGVFESAKKNEFNQNEICKGRGHWQYDFTKYLTFGKINKGIKLSETATRDMINSILNQNELSKIFIEPHLKRRMGLQGDKIRFHGCKAVRHDDHIHIQIK</sequence>
<reference evidence="1 2" key="1">
    <citation type="submission" date="2022-01" db="EMBL/GenBank/DDBJ databases">
        <title>Draft genome sequence of Sabulilitoribacter multivorans KCTC 32326.</title>
        <authorList>
            <person name="Oh J.-S."/>
        </authorList>
    </citation>
    <scope>NUCLEOTIDE SEQUENCE [LARGE SCALE GENOMIC DNA]</scope>
    <source>
        <strain evidence="1 2">M-M16</strain>
    </source>
</reference>
<gene>
    <name evidence="1" type="ORF">L3X39_13630</name>
</gene>
<dbReference type="Proteomes" id="UP001200022">
    <property type="component" value="Unassembled WGS sequence"/>
</dbReference>
<organism evidence="1 2">
    <name type="scientific">Flaviramulus multivorans</name>
    <dbReference type="NCBI Taxonomy" id="1304750"/>
    <lineage>
        <taxon>Bacteria</taxon>
        <taxon>Pseudomonadati</taxon>
        <taxon>Bacteroidota</taxon>
        <taxon>Flavobacteriia</taxon>
        <taxon>Flavobacteriales</taxon>
        <taxon>Flavobacteriaceae</taxon>
        <taxon>Flaviramulus</taxon>
    </lineage>
</organism>
<dbReference type="Gene3D" id="3.30.1380.10">
    <property type="match status" value="1"/>
</dbReference>
<evidence type="ECO:0000313" key="2">
    <source>
        <dbReference type="Proteomes" id="UP001200022"/>
    </source>
</evidence>
<protein>
    <submittedName>
        <fullName evidence="1">Uncharacterized protein</fullName>
    </submittedName>
</protein>
<dbReference type="InterPro" id="IPR009045">
    <property type="entry name" value="Zn_M74/Hedgehog-like"/>
</dbReference>